<protein>
    <submittedName>
        <fullName evidence="1">Uncharacterized protein</fullName>
    </submittedName>
</protein>
<reference evidence="1 2" key="1">
    <citation type="submission" date="2019-06" db="EMBL/GenBank/DDBJ databases">
        <title>Genomic Encyclopedia of Type Strains, Phase IV (KMG-V): Genome sequencing to study the core and pangenomes of soil and plant-associated prokaryotes.</title>
        <authorList>
            <person name="Whitman W."/>
        </authorList>
    </citation>
    <scope>NUCLEOTIDE SEQUENCE [LARGE SCALE GENOMIC DNA]</scope>
    <source>
        <strain evidence="1 2">BR 10556</strain>
    </source>
</reference>
<dbReference type="AlphaFoldDB" id="A0A560JY56"/>
<evidence type="ECO:0000313" key="1">
    <source>
        <dbReference type="EMBL" id="TWB76025.1"/>
    </source>
</evidence>
<gene>
    <name evidence="1" type="ORF">FBZ95_104205</name>
</gene>
<dbReference type="EMBL" id="VITW01000004">
    <property type="protein sequence ID" value="TWB76025.1"/>
    <property type="molecule type" value="Genomic_DNA"/>
</dbReference>
<dbReference type="Proteomes" id="UP000315914">
    <property type="component" value="Unassembled WGS sequence"/>
</dbReference>
<organism evidence="1 2">
    <name type="scientific">Bradyrhizobium sacchari</name>
    <dbReference type="NCBI Taxonomy" id="1399419"/>
    <lineage>
        <taxon>Bacteria</taxon>
        <taxon>Pseudomonadati</taxon>
        <taxon>Pseudomonadota</taxon>
        <taxon>Alphaproteobacteria</taxon>
        <taxon>Hyphomicrobiales</taxon>
        <taxon>Nitrobacteraceae</taxon>
        <taxon>Bradyrhizobium</taxon>
    </lineage>
</organism>
<proteinExistence type="predicted"/>
<keyword evidence="2" id="KW-1185">Reference proteome</keyword>
<dbReference type="RefSeq" id="WP_080134595.1">
    <property type="nucleotide sequence ID" value="NZ_LWIG01000007.1"/>
</dbReference>
<dbReference type="STRING" id="1399419.A5906_25810"/>
<name>A0A560JY56_9BRAD</name>
<evidence type="ECO:0000313" key="2">
    <source>
        <dbReference type="Proteomes" id="UP000315914"/>
    </source>
</evidence>
<sequence length="64" mass="7113">MDKKLKLQTAFIFDLIVRVAAGLRCPHCASELRACDMTLDRAGNRAGLICSRCHSDILKIEPNI</sequence>
<accession>A0A560JY56</accession>
<dbReference type="OrthoDB" id="8255371at2"/>
<comment type="caution">
    <text evidence="1">The sequence shown here is derived from an EMBL/GenBank/DDBJ whole genome shotgun (WGS) entry which is preliminary data.</text>
</comment>